<dbReference type="RefSeq" id="XP_011648100.1">
    <property type="nucleotide sequence ID" value="XM_011649798.1"/>
</dbReference>
<name>A0A6I9WV03_9HYME</name>
<proteinExistence type="predicted"/>
<dbReference type="OrthoDB" id="5947373at2759"/>
<keyword evidence="1" id="KW-1185">Reference proteome</keyword>
<dbReference type="SUPFAM" id="SSF49842">
    <property type="entry name" value="TNF-like"/>
    <property type="match status" value="1"/>
</dbReference>
<accession>A0A6I9WV03</accession>
<dbReference type="GeneID" id="105434168"/>
<evidence type="ECO:0000313" key="1">
    <source>
        <dbReference type="Proteomes" id="UP000504615"/>
    </source>
</evidence>
<protein>
    <submittedName>
        <fullName evidence="2">Uncharacterized protein LOC105434168</fullName>
    </submittedName>
</protein>
<evidence type="ECO:0000313" key="2">
    <source>
        <dbReference type="RefSeq" id="XP_011648100.1"/>
    </source>
</evidence>
<organism evidence="1 2">
    <name type="scientific">Pogonomyrmex barbatus</name>
    <name type="common">red harvester ant</name>
    <dbReference type="NCBI Taxonomy" id="144034"/>
    <lineage>
        <taxon>Eukaryota</taxon>
        <taxon>Metazoa</taxon>
        <taxon>Ecdysozoa</taxon>
        <taxon>Arthropoda</taxon>
        <taxon>Hexapoda</taxon>
        <taxon>Insecta</taxon>
        <taxon>Pterygota</taxon>
        <taxon>Neoptera</taxon>
        <taxon>Endopterygota</taxon>
        <taxon>Hymenoptera</taxon>
        <taxon>Apocrita</taxon>
        <taxon>Aculeata</taxon>
        <taxon>Formicoidea</taxon>
        <taxon>Formicidae</taxon>
        <taxon>Myrmicinae</taxon>
        <taxon>Pogonomyrmex</taxon>
    </lineage>
</organism>
<dbReference type="AlphaFoldDB" id="A0A6I9WV03"/>
<dbReference type="KEGG" id="pbar:105434168"/>
<dbReference type="Gene3D" id="2.60.120.40">
    <property type="match status" value="1"/>
</dbReference>
<dbReference type="InterPro" id="IPR008983">
    <property type="entry name" value="Tumour_necrosis_fac-like_dom"/>
</dbReference>
<sequence length="149" mass="17160">MLVTFVGAIPEQEIPTITNTEVYIGPWIKYQPDSTIHDFKNFHLVENNMSIEIGQNGLYIISVQIFYKNMENNSYWILLNSLNSSTKKKLVTCSTHSDKIAEVSCYTSIIAYLRKGNRLSLQQIESNRLINLRVGYSYIQLTRLDNKCS</sequence>
<gene>
    <name evidence="2" type="primary">LOC105434168</name>
</gene>
<dbReference type="Proteomes" id="UP000504615">
    <property type="component" value="Unplaced"/>
</dbReference>
<reference evidence="2" key="1">
    <citation type="submission" date="2025-08" db="UniProtKB">
        <authorList>
            <consortium name="RefSeq"/>
        </authorList>
    </citation>
    <scope>IDENTIFICATION</scope>
</reference>